<accession>A0A520M579</accession>
<dbReference type="GO" id="GO:0016818">
    <property type="term" value="F:hydrolase activity, acting on acid anhydrides, in phosphorus-containing anhydrides"/>
    <property type="evidence" value="ECO:0007669"/>
    <property type="project" value="InterPro"/>
</dbReference>
<sequence length="119" mass="13473">APFSHWITPDVEIKRFDTRFFIACLPDNQTGIHDGNELVNSLWISPQEALKKAYAGEISMIMPTIKNLEQCVGFNTSEELLNHQKQLTNEDIPPILPKFFKKNGNWVGLLPGDDGYDEA</sequence>
<dbReference type="AlphaFoldDB" id="A0A520M579"/>
<organism evidence="7 8">
    <name type="scientific">SAR86 cluster bacterium</name>
    <dbReference type="NCBI Taxonomy" id="2030880"/>
    <lineage>
        <taxon>Bacteria</taxon>
        <taxon>Pseudomonadati</taxon>
        <taxon>Pseudomonadota</taxon>
        <taxon>Gammaproteobacteria</taxon>
        <taxon>SAR86 cluster</taxon>
    </lineage>
</organism>
<dbReference type="GO" id="GO:0046872">
    <property type="term" value="F:metal ion binding"/>
    <property type="evidence" value="ECO:0007669"/>
    <property type="project" value="UniProtKB-KW"/>
</dbReference>
<evidence type="ECO:0000256" key="3">
    <source>
        <dbReference type="ARBA" id="ARBA00022723"/>
    </source>
</evidence>
<dbReference type="PANTHER" id="PTHR12318">
    <property type="entry name" value="TESTOSTERONE-REGULATED PROTEIN RP2"/>
    <property type="match status" value="1"/>
</dbReference>
<gene>
    <name evidence="7" type="ORF">EVB00_03195</name>
</gene>
<evidence type="ECO:0000313" key="8">
    <source>
        <dbReference type="Proteomes" id="UP000318359"/>
    </source>
</evidence>
<feature type="non-terminal residue" evidence="7">
    <location>
        <position position="1"/>
    </location>
</feature>
<evidence type="ECO:0000256" key="5">
    <source>
        <dbReference type="ARBA" id="ARBA00022842"/>
    </source>
</evidence>
<dbReference type="Gene3D" id="3.90.79.10">
    <property type="entry name" value="Nucleoside Triphosphate Pyrophosphohydrolase"/>
    <property type="match status" value="1"/>
</dbReference>
<name>A0A520M579_9GAMM</name>
<dbReference type="Proteomes" id="UP000318359">
    <property type="component" value="Unassembled WGS sequence"/>
</dbReference>
<dbReference type="PANTHER" id="PTHR12318:SF0">
    <property type="entry name" value="ACYL-COENZYME A DIPHOSPHATASE NUDT19"/>
    <property type="match status" value="1"/>
</dbReference>
<comment type="cofactor">
    <cofactor evidence="1">
        <name>Mn(2+)</name>
        <dbReference type="ChEBI" id="CHEBI:29035"/>
    </cofactor>
</comment>
<evidence type="ECO:0000313" key="7">
    <source>
        <dbReference type="EMBL" id="RZO16279.1"/>
    </source>
</evidence>
<keyword evidence="4 7" id="KW-0378">Hydrolase</keyword>
<keyword evidence="6" id="KW-0464">Manganese</keyword>
<protein>
    <submittedName>
        <fullName evidence="7">NUDIX hydrolase</fullName>
    </submittedName>
</protein>
<evidence type="ECO:0000256" key="4">
    <source>
        <dbReference type="ARBA" id="ARBA00022801"/>
    </source>
</evidence>
<evidence type="ECO:0000256" key="1">
    <source>
        <dbReference type="ARBA" id="ARBA00001936"/>
    </source>
</evidence>
<comment type="caution">
    <text evidence="7">The sequence shown here is derived from an EMBL/GenBank/DDBJ whole genome shotgun (WGS) entry which is preliminary data.</text>
</comment>
<reference evidence="7 8" key="1">
    <citation type="submission" date="2019-02" db="EMBL/GenBank/DDBJ databases">
        <title>Prokaryotic population dynamics and viral predation in marine succession experiment using metagenomics: the confinement effect.</title>
        <authorList>
            <person name="Haro-Moreno J.M."/>
            <person name="Rodriguez-Valera F."/>
            <person name="Lopez-Perez M."/>
        </authorList>
    </citation>
    <scope>NUCLEOTIDE SEQUENCE [LARGE SCALE GENOMIC DNA]</scope>
    <source>
        <strain evidence="7">MED-G167</strain>
    </source>
</reference>
<evidence type="ECO:0000256" key="6">
    <source>
        <dbReference type="ARBA" id="ARBA00023211"/>
    </source>
</evidence>
<proteinExistence type="predicted"/>
<dbReference type="EMBL" id="SHBM01000051">
    <property type="protein sequence ID" value="RZO16279.1"/>
    <property type="molecule type" value="Genomic_DNA"/>
</dbReference>
<dbReference type="InterPro" id="IPR039121">
    <property type="entry name" value="NUDT19"/>
</dbReference>
<evidence type="ECO:0000256" key="2">
    <source>
        <dbReference type="ARBA" id="ARBA00001946"/>
    </source>
</evidence>
<keyword evidence="5" id="KW-0460">Magnesium</keyword>
<keyword evidence="3" id="KW-0479">Metal-binding</keyword>
<comment type="cofactor">
    <cofactor evidence="2">
        <name>Mg(2+)</name>
        <dbReference type="ChEBI" id="CHEBI:18420"/>
    </cofactor>
</comment>